<dbReference type="PROSITE" id="PS00623">
    <property type="entry name" value="GMC_OXRED_1"/>
    <property type="match status" value="1"/>
</dbReference>
<comment type="similarity">
    <text evidence="2 5">Belongs to the GMC oxidoreductase family.</text>
</comment>
<keyword evidence="8" id="KW-1185">Reference proteome</keyword>
<dbReference type="Pfam" id="PF00732">
    <property type="entry name" value="GMC_oxred_N"/>
    <property type="match status" value="1"/>
</dbReference>
<dbReference type="PROSITE" id="PS51257">
    <property type="entry name" value="PROKAR_LIPOPROTEIN"/>
    <property type="match status" value="1"/>
</dbReference>
<dbReference type="PANTHER" id="PTHR11552">
    <property type="entry name" value="GLUCOSE-METHANOL-CHOLINE GMC OXIDOREDUCTASE"/>
    <property type="match status" value="1"/>
</dbReference>
<comment type="caution">
    <text evidence="7">The sequence shown here is derived from an EMBL/GenBank/DDBJ whole genome shotgun (WGS) entry which is preliminary data.</text>
</comment>
<evidence type="ECO:0000256" key="2">
    <source>
        <dbReference type="ARBA" id="ARBA00010790"/>
    </source>
</evidence>
<dbReference type="InterPro" id="IPR007867">
    <property type="entry name" value="GMC_OxRtase_C"/>
</dbReference>
<evidence type="ECO:0000259" key="6">
    <source>
        <dbReference type="PROSITE" id="PS00623"/>
    </source>
</evidence>
<evidence type="ECO:0000256" key="3">
    <source>
        <dbReference type="ARBA" id="ARBA00022630"/>
    </source>
</evidence>
<name>A0ABS1EFP5_9BURK</name>
<dbReference type="Pfam" id="PF05199">
    <property type="entry name" value="GMC_oxred_C"/>
    <property type="match status" value="1"/>
</dbReference>
<evidence type="ECO:0000256" key="1">
    <source>
        <dbReference type="ARBA" id="ARBA00001974"/>
    </source>
</evidence>
<dbReference type="InterPro" id="IPR036188">
    <property type="entry name" value="FAD/NAD-bd_sf"/>
</dbReference>
<dbReference type="PANTHER" id="PTHR11552:SF147">
    <property type="entry name" value="CHOLINE DEHYDROGENASE, MITOCHONDRIAL"/>
    <property type="match status" value="1"/>
</dbReference>
<comment type="cofactor">
    <cofactor evidence="1">
        <name>FAD</name>
        <dbReference type="ChEBI" id="CHEBI:57692"/>
    </cofactor>
</comment>
<protein>
    <submittedName>
        <fullName evidence="7">GMC family oxidoreductase N-terminal domain-containing protein</fullName>
    </submittedName>
</protein>
<dbReference type="Proteomes" id="UP000635316">
    <property type="component" value="Unassembled WGS sequence"/>
</dbReference>
<evidence type="ECO:0000256" key="5">
    <source>
        <dbReference type="RuleBase" id="RU003968"/>
    </source>
</evidence>
<dbReference type="InterPro" id="IPR012132">
    <property type="entry name" value="GMC_OxRdtase"/>
</dbReference>
<dbReference type="SUPFAM" id="SSF54373">
    <property type="entry name" value="FAD-linked reductases, C-terminal domain"/>
    <property type="match status" value="1"/>
</dbReference>
<evidence type="ECO:0000313" key="7">
    <source>
        <dbReference type="EMBL" id="MBK1781436.1"/>
    </source>
</evidence>
<dbReference type="InterPro" id="IPR000172">
    <property type="entry name" value="GMC_OxRdtase_N"/>
</dbReference>
<dbReference type="Gene3D" id="3.30.560.10">
    <property type="entry name" value="Glucose Oxidase, domain 3"/>
    <property type="match status" value="1"/>
</dbReference>
<reference evidence="7 8" key="1">
    <citation type="submission" date="2020-12" db="EMBL/GenBank/DDBJ databases">
        <authorList>
            <person name="Lu T."/>
            <person name="Wang Q."/>
            <person name="Han X."/>
        </authorList>
    </citation>
    <scope>NUCLEOTIDE SEQUENCE [LARGE SCALE GENOMIC DNA]</scope>
    <source>
        <strain evidence="7 8">WQ 585</strain>
    </source>
</reference>
<dbReference type="RefSeq" id="WP_200236385.1">
    <property type="nucleotide sequence ID" value="NZ_JAENGP010000010.1"/>
</dbReference>
<feature type="domain" description="Glucose-methanol-choline oxidoreductase N-terminal" evidence="6">
    <location>
        <begin position="89"/>
        <end position="112"/>
    </location>
</feature>
<dbReference type="EMBL" id="JAENGP010000010">
    <property type="protein sequence ID" value="MBK1781436.1"/>
    <property type="molecule type" value="Genomic_DNA"/>
</dbReference>
<dbReference type="SUPFAM" id="SSF51905">
    <property type="entry name" value="FAD/NAD(P)-binding domain"/>
    <property type="match status" value="1"/>
</dbReference>
<keyword evidence="4 5" id="KW-0274">FAD</keyword>
<keyword evidence="3 5" id="KW-0285">Flavoprotein</keyword>
<accession>A0ABS1EFP5</accession>
<evidence type="ECO:0000256" key="4">
    <source>
        <dbReference type="ARBA" id="ARBA00022827"/>
    </source>
</evidence>
<gene>
    <name evidence="7" type="ORF">JHL22_09410</name>
</gene>
<sequence>MHNQKPVLFGEFDYIIVGAGSAGCLLANRLSANPDNRVLLLEAGGPDSWHWLHIPVGYLYCIGNPRADWCFRTRPDAGLHDRSIAYPRGKVLGGSSAINGMIYMRGQKQDYDYWASLGNTGWAWDDVLPLFKGFENHHLGNNDWHGTDGELRVENQRLRWDILDAFRAAAAQAGIFPIDDFNRGDNEGSAYFEVTQKKGLRFSAAKAFLHPVKSRKNLTILMHATSDRIIFEGKRARGIQYYINGKLYQANARAELVLSAGAIGSVQILQRSGIGPASYLNKLHIPVVHHAPEVGKNLQDHLQLRTVYKVSGVKTLNKMMQSPLQKAWMGMQYALFRKGPLTMAPSQLGVFARSTDEQGSANLEYHVQPLSLEKFGEPLHAFAAFTASVCNLRPTSRGEVNIVSSACHDKPDIMCNYLSTDEDIRIAVQSLKLTRRIVFQDALATYNPIEYKPGTIYQSEEDLVRAAGEIGTTIFHPVGTCRMGTDDKAVVDPELKVNGVSGLRVIDASIMPQITSGNTNAPVMMIAEKGARMILASR</sequence>
<dbReference type="Gene3D" id="3.50.50.60">
    <property type="entry name" value="FAD/NAD(P)-binding domain"/>
    <property type="match status" value="1"/>
</dbReference>
<evidence type="ECO:0000313" key="8">
    <source>
        <dbReference type="Proteomes" id="UP000635316"/>
    </source>
</evidence>
<organism evidence="7 8">
    <name type="scientific">Advenella mandrilli</name>
    <dbReference type="NCBI Taxonomy" id="2800330"/>
    <lineage>
        <taxon>Bacteria</taxon>
        <taxon>Pseudomonadati</taxon>
        <taxon>Pseudomonadota</taxon>
        <taxon>Betaproteobacteria</taxon>
        <taxon>Burkholderiales</taxon>
        <taxon>Alcaligenaceae</taxon>
    </lineage>
</organism>
<dbReference type="PIRSF" id="PIRSF000137">
    <property type="entry name" value="Alcohol_oxidase"/>
    <property type="match status" value="1"/>
</dbReference>
<proteinExistence type="inferred from homology"/>